<dbReference type="PANTHER" id="PTHR46268">
    <property type="entry name" value="STRESS RESPONSE PROTEIN NHAX"/>
    <property type="match status" value="1"/>
</dbReference>
<name>A0ABQ0KFU7_MYCNV</name>
<dbReference type="EMBL" id="BCTA01000021">
    <property type="protein sequence ID" value="GAT08106.1"/>
    <property type="molecule type" value="Genomic_DNA"/>
</dbReference>
<dbReference type="PRINTS" id="PR01438">
    <property type="entry name" value="UNVRSLSTRESS"/>
</dbReference>
<evidence type="ECO:0000256" key="1">
    <source>
        <dbReference type="ARBA" id="ARBA00008791"/>
    </source>
</evidence>
<accession>A0ABQ0KFU7</accession>
<dbReference type="Gene3D" id="3.40.50.620">
    <property type="entry name" value="HUPs"/>
    <property type="match status" value="2"/>
</dbReference>
<dbReference type="PANTHER" id="PTHR46268:SF27">
    <property type="entry name" value="UNIVERSAL STRESS PROTEIN RV2623"/>
    <property type="match status" value="1"/>
</dbReference>
<comment type="similarity">
    <text evidence="1">Belongs to the universal stress protein A family.</text>
</comment>
<evidence type="ECO:0000256" key="2">
    <source>
        <dbReference type="ARBA" id="ARBA00022741"/>
    </source>
</evidence>
<proteinExistence type="inferred from homology"/>
<feature type="domain" description="UspA" evidence="4">
    <location>
        <begin position="158"/>
        <end position="289"/>
    </location>
</feature>
<dbReference type="Proteomes" id="UP000069773">
    <property type="component" value="Unassembled WGS sequence"/>
</dbReference>
<dbReference type="SUPFAM" id="SSF52402">
    <property type="entry name" value="Adenine nucleotide alpha hydrolases-like"/>
    <property type="match status" value="2"/>
</dbReference>
<feature type="domain" description="UspA" evidence="4">
    <location>
        <begin position="7"/>
        <end position="145"/>
    </location>
</feature>
<dbReference type="InterPro" id="IPR014729">
    <property type="entry name" value="Rossmann-like_a/b/a_fold"/>
</dbReference>
<organism evidence="5 6">
    <name type="scientific">Mycolicibacterium novocastrense</name>
    <name type="common">Mycobacterium novocastrense</name>
    <dbReference type="NCBI Taxonomy" id="59813"/>
    <lineage>
        <taxon>Bacteria</taxon>
        <taxon>Bacillati</taxon>
        <taxon>Actinomycetota</taxon>
        <taxon>Actinomycetes</taxon>
        <taxon>Mycobacteriales</taxon>
        <taxon>Mycobacteriaceae</taxon>
        <taxon>Mycolicibacterium</taxon>
    </lineage>
</organism>
<evidence type="ECO:0000313" key="6">
    <source>
        <dbReference type="Proteomes" id="UP000069773"/>
    </source>
</evidence>
<dbReference type="InterPro" id="IPR006016">
    <property type="entry name" value="UspA"/>
</dbReference>
<keyword evidence="2" id="KW-0547">Nucleotide-binding</keyword>
<evidence type="ECO:0000313" key="5">
    <source>
        <dbReference type="EMBL" id="GAT08106.1"/>
    </source>
</evidence>
<evidence type="ECO:0000259" key="4">
    <source>
        <dbReference type="Pfam" id="PF00582"/>
    </source>
</evidence>
<sequence>MTEKSGIVVGVDGSAESDAAIGWATKEAVMREQPITLVHAIPPVITTWPGGLLDASYLEAQEVNARDVLEKAQKTVHTGAGDSPAPKIEARVVNSSPPWALAEASRDAVMTVVGTRGLGAIGRAVVGSVSSGLLHHGHGPVAVVHAEYGRAADRSLPVLLGVDGSPASEGATALAFEEASRRGVDLVALHAWSDVGVFPALGMDWHRYEDQGHEILAERLAGWQEQYPDVPVHRRIVCDQPARWLVDTSQEAQLVVVGSHGRGGFAGLLLGSVAGKVAHAAAAPVIVVRPR</sequence>
<keyword evidence="6" id="KW-1185">Reference proteome</keyword>
<dbReference type="RefSeq" id="WP_067387872.1">
    <property type="nucleotide sequence ID" value="NZ_BCTA01000021.1"/>
</dbReference>
<reference evidence="5 6" key="1">
    <citation type="journal article" date="2016" name="Genome Announc.">
        <title>Draft Genome Sequences of Five Rapidly Growing Mycobacterium Species, M. thermoresistibile, M. fortuitum subsp. acetamidolyticum, M. canariasense, M. brisbanense, and M. novocastrense.</title>
        <authorList>
            <person name="Katahira K."/>
            <person name="Ogura Y."/>
            <person name="Gotoh Y."/>
            <person name="Hayashi T."/>
        </authorList>
    </citation>
    <scope>NUCLEOTIDE SEQUENCE [LARGE SCALE GENOMIC DNA]</scope>
    <source>
        <strain evidence="5 6">JCM18114</strain>
    </source>
</reference>
<comment type="caution">
    <text evidence="5">The sequence shown here is derived from an EMBL/GenBank/DDBJ whole genome shotgun (WGS) entry which is preliminary data.</text>
</comment>
<protein>
    <submittedName>
        <fullName evidence="5">Universal stress protein UspA-like protein</fullName>
    </submittedName>
</protein>
<dbReference type="Pfam" id="PF00582">
    <property type="entry name" value="Usp"/>
    <property type="match status" value="2"/>
</dbReference>
<evidence type="ECO:0000256" key="3">
    <source>
        <dbReference type="ARBA" id="ARBA00022840"/>
    </source>
</evidence>
<keyword evidence="3" id="KW-0067">ATP-binding</keyword>
<gene>
    <name evidence="5" type="ORF">RMCN_1239</name>
</gene>
<dbReference type="CDD" id="cd23944">
    <property type="entry name" value="USP_Rv2623_repeat1"/>
    <property type="match status" value="1"/>
</dbReference>
<dbReference type="InterPro" id="IPR006015">
    <property type="entry name" value="Universal_stress_UspA"/>
</dbReference>